<dbReference type="RefSeq" id="WP_345451041.1">
    <property type="nucleotide sequence ID" value="NZ_BAABKK010000024.1"/>
</dbReference>
<organism evidence="4 5">
    <name type="scientific">Arthrobacter gyeryongensis</name>
    <dbReference type="NCBI Taxonomy" id="1650592"/>
    <lineage>
        <taxon>Bacteria</taxon>
        <taxon>Bacillati</taxon>
        <taxon>Actinomycetota</taxon>
        <taxon>Actinomycetes</taxon>
        <taxon>Micrococcales</taxon>
        <taxon>Micrococcaceae</taxon>
        <taxon>Arthrobacter</taxon>
    </lineage>
</organism>
<dbReference type="EMBL" id="BAABKK010000024">
    <property type="protein sequence ID" value="GAA5198108.1"/>
    <property type="molecule type" value="Genomic_DNA"/>
</dbReference>
<evidence type="ECO:0000256" key="1">
    <source>
        <dbReference type="SAM" id="MobiDB-lite"/>
    </source>
</evidence>
<keyword evidence="2" id="KW-1133">Transmembrane helix</keyword>
<proteinExistence type="predicted"/>
<feature type="domain" description="NERD" evidence="3">
    <location>
        <begin position="77"/>
        <end position="188"/>
    </location>
</feature>
<keyword evidence="5" id="KW-1185">Reference proteome</keyword>
<evidence type="ECO:0000256" key="2">
    <source>
        <dbReference type="SAM" id="Phobius"/>
    </source>
</evidence>
<reference evidence="5" key="1">
    <citation type="journal article" date="2019" name="Int. J. Syst. Evol. Microbiol.">
        <title>The Global Catalogue of Microorganisms (GCM) 10K type strain sequencing project: providing services to taxonomists for standard genome sequencing and annotation.</title>
        <authorList>
            <consortium name="The Broad Institute Genomics Platform"/>
            <consortium name="The Broad Institute Genome Sequencing Center for Infectious Disease"/>
            <person name="Wu L."/>
            <person name="Ma J."/>
        </authorList>
    </citation>
    <scope>NUCLEOTIDE SEQUENCE [LARGE SCALE GENOMIC DNA]</scope>
    <source>
        <strain evidence="5">JCM 18514</strain>
    </source>
</reference>
<evidence type="ECO:0000313" key="4">
    <source>
        <dbReference type="EMBL" id="GAA5198108.1"/>
    </source>
</evidence>
<name>A0ABP9SMY8_9MICC</name>
<keyword evidence="2" id="KW-0472">Membrane</keyword>
<dbReference type="Proteomes" id="UP001500200">
    <property type="component" value="Unassembled WGS sequence"/>
</dbReference>
<evidence type="ECO:0000313" key="5">
    <source>
        <dbReference type="Proteomes" id="UP001500200"/>
    </source>
</evidence>
<gene>
    <name evidence="4" type="ORF">GCM10023346_34480</name>
</gene>
<sequence length="297" mass="31599">MIPDPFPTGTGLPPDPPEVPGKGPGTELSPGLLTDRVPGQAVIAELLAVRERDAPRSRLGRVFGLDPLTADSRPWYTGAVGELAVARVLARLGPEWTVLHAVPVGAGTSDIDHVLIGPAGVYTVNTKNHSNQRIWVAGRTLMVAGTKQRYLPNAMHEAARAAKLLSAAAGLAVEVTGVLVFVEPKGITVRERPESIPVLSDGQLLRWLNRRRPVLTPEQLARIVAVAGLPGTWHRDPAAPGDAVALQRGFAALRTEVVGARRRRAVWALAVAACFVTAVFKLPVIIAWVLPMLTHAG</sequence>
<keyword evidence="2" id="KW-0812">Transmembrane</keyword>
<feature type="transmembrane region" description="Helical" evidence="2">
    <location>
        <begin position="266"/>
        <end position="290"/>
    </location>
</feature>
<dbReference type="Pfam" id="PF08378">
    <property type="entry name" value="NERD"/>
    <property type="match status" value="1"/>
</dbReference>
<evidence type="ECO:0000259" key="3">
    <source>
        <dbReference type="PROSITE" id="PS50965"/>
    </source>
</evidence>
<feature type="region of interest" description="Disordered" evidence="1">
    <location>
        <begin position="1"/>
        <end position="33"/>
    </location>
</feature>
<protein>
    <recommendedName>
        <fullName evidence="3">NERD domain-containing protein</fullName>
    </recommendedName>
</protein>
<comment type="caution">
    <text evidence="4">The sequence shown here is derived from an EMBL/GenBank/DDBJ whole genome shotgun (WGS) entry which is preliminary data.</text>
</comment>
<dbReference type="PROSITE" id="PS50965">
    <property type="entry name" value="NERD"/>
    <property type="match status" value="1"/>
</dbReference>
<dbReference type="InterPro" id="IPR011528">
    <property type="entry name" value="NERD"/>
</dbReference>
<accession>A0ABP9SMY8</accession>